<reference evidence="1 2" key="1">
    <citation type="journal article" date="2014" name="PLoS ONE">
        <title>De novo Genome Assembly of the Fungal Plant Pathogen Pyrenophora semeniperda.</title>
        <authorList>
            <person name="Soliai M.M."/>
            <person name="Meyer S.E."/>
            <person name="Udall J.A."/>
            <person name="Elzinga D.E."/>
            <person name="Hermansen R.A."/>
            <person name="Bodily P.M."/>
            <person name="Hart A.A."/>
            <person name="Coleman C.E."/>
        </authorList>
    </citation>
    <scope>NUCLEOTIDE SEQUENCE [LARGE SCALE GENOMIC DNA]</scope>
    <source>
        <strain evidence="1 2">CCB06</strain>
        <tissue evidence="1">Mycelium</tissue>
    </source>
</reference>
<evidence type="ECO:0000313" key="1">
    <source>
        <dbReference type="EMBL" id="RMZ68152.1"/>
    </source>
</evidence>
<name>A0A3M7M154_9PLEO</name>
<evidence type="ECO:0000313" key="2">
    <source>
        <dbReference type="Proteomes" id="UP000265663"/>
    </source>
</evidence>
<dbReference type="AlphaFoldDB" id="A0A3M7M154"/>
<proteinExistence type="predicted"/>
<accession>A0A3M7M154</accession>
<protein>
    <submittedName>
        <fullName evidence="1">Uncharacterized protein</fullName>
    </submittedName>
</protein>
<sequence>MTQPRLSTVVPQFLFSMDEIGEDPNAPPSYDREGKWMPPLGRHNQRVNRGVSYNWWYCNGRTVQFWGKSLPDNASAYSAFSTYFKDGHGFWVLRGDATSPPAEESWHCLRFNHSPDYSSSLTNVGTHSALQCHNSTHFWHRMLLPDIYHGPGYAGYGGLTGDLPIFLSLLAFSMPPKQLQHWLPVSMENSKWQGHQLPNGRTDKRGVIVNVCAVGGNDRLLRAYEDGDYGKYY</sequence>
<dbReference type="EMBL" id="KE747814">
    <property type="protein sequence ID" value="RMZ68152.1"/>
    <property type="molecule type" value="Genomic_DNA"/>
</dbReference>
<organism evidence="1 2">
    <name type="scientific">Pyrenophora seminiperda CCB06</name>
    <dbReference type="NCBI Taxonomy" id="1302712"/>
    <lineage>
        <taxon>Eukaryota</taxon>
        <taxon>Fungi</taxon>
        <taxon>Dikarya</taxon>
        <taxon>Ascomycota</taxon>
        <taxon>Pezizomycotina</taxon>
        <taxon>Dothideomycetes</taxon>
        <taxon>Pleosporomycetidae</taxon>
        <taxon>Pleosporales</taxon>
        <taxon>Pleosporineae</taxon>
        <taxon>Pleosporaceae</taxon>
        <taxon>Pyrenophora</taxon>
    </lineage>
</organism>
<dbReference type="OrthoDB" id="5243686at2759"/>
<keyword evidence="2" id="KW-1185">Reference proteome</keyword>
<gene>
    <name evidence="1" type="ORF">GMOD_00004353</name>
</gene>
<dbReference type="Proteomes" id="UP000265663">
    <property type="component" value="Unassembled WGS sequence"/>
</dbReference>